<proteinExistence type="predicted"/>
<gene>
    <name evidence="2" type="ORF">NV226_02680</name>
</gene>
<evidence type="ECO:0008006" key="4">
    <source>
        <dbReference type="Google" id="ProtNLM"/>
    </source>
</evidence>
<name>A0ABY5R9E7_9MOLU</name>
<sequence>MTKKFLWLGFGSATALLVTGIALGSVYIHQQNININEAKNPEFHKKAEEAKTSSNPFGSDVPKHEQKDQRLGVLNWTTTLDGVTSLEVRVSNITSIYSSVEATLQYSGTTQVSKTSTRQTLRDGSATVKFSEVDTKGDLTFELVFYGIRPDGNRELLIKAPNQHFPTTPRLDKNTSKFEPTAVTLSILGLDTYAGYFQPRFQLQYRIKGTTEAASLRSQSINNNLEISQRSLEIELKDLAPNTTYTFILSSDGNPVTEGEFTTLPLPKQ</sequence>
<reference evidence="2" key="1">
    <citation type="submission" date="2022-08" db="EMBL/GenBank/DDBJ databases">
        <title>Complete genome of Mycoplasma iguanae type strain 2327.</title>
        <authorList>
            <person name="Spergser J."/>
        </authorList>
    </citation>
    <scope>NUCLEOTIDE SEQUENCE</scope>
    <source>
        <strain evidence="2">2327</strain>
    </source>
</reference>
<feature type="region of interest" description="Disordered" evidence="1">
    <location>
        <begin position="45"/>
        <end position="66"/>
    </location>
</feature>
<organism evidence="2 3">
    <name type="scientific">Mycoplasma iguanae</name>
    <dbReference type="NCBI Taxonomy" id="292461"/>
    <lineage>
        <taxon>Bacteria</taxon>
        <taxon>Bacillati</taxon>
        <taxon>Mycoplasmatota</taxon>
        <taxon>Mollicutes</taxon>
        <taxon>Mycoplasmataceae</taxon>
        <taxon>Mycoplasma</taxon>
    </lineage>
</organism>
<keyword evidence="3" id="KW-1185">Reference proteome</keyword>
<accession>A0ABY5R9E7</accession>
<dbReference type="RefSeq" id="WP_258210779.1">
    <property type="nucleotide sequence ID" value="NZ_CP102734.1"/>
</dbReference>
<dbReference type="Proteomes" id="UP001059252">
    <property type="component" value="Chromosome"/>
</dbReference>
<dbReference type="EMBL" id="CP102734">
    <property type="protein sequence ID" value="UVD81605.1"/>
    <property type="molecule type" value="Genomic_DNA"/>
</dbReference>
<evidence type="ECO:0000256" key="1">
    <source>
        <dbReference type="SAM" id="MobiDB-lite"/>
    </source>
</evidence>
<evidence type="ECO:0000313" key="3">
    <source>
        <dbReference type="Proteomes" id="UP001059252"/>
    </source>
</evidence>
<evidence type="ECO:0000313" key="2">
    <source>
        <dbReference type="EMBL" id="UVD81605.1"/>
    </source>
</evidence>
<protein>
    <recommendedName>
        <fullName evidence="4">Fibronectin type-III domain-containing protein</fullName>
    </recommendedName>
</protein>